<dbReference type="InterPro" id="IPR029063">
    <property type="entry name" value="SAM-dependent_MTases_sf"/>
</dbReference>
<name>A0AA45WQ36_9BACL</name>
<accession>A0AA45WQ36</accession>
<gene>
    <name evidence="1" type="ORF">SAMN06265361_104256</name>
</gene>
<dbReference type="GO" id="GO:0008168">
    <property type="term" value="F:methyltransferase activity"/>
    <property type="evidence" value="ECO:0007669"/>
    <property type="project" value="UniProtKB-KW"/>
</dbReference>
<evidence type="ECO:0000313" key="2">
    <source>
        <dbReference type="Proteomes" id="UP001157946"/>
    </source>
</evidence>
<dbReference type="Gene3D" id="3.40.50.150">
    <property type="entry name" value="Vaccinia Virus protein VP39"/>
    <property type="match status" value="1"/>
</dbReference>
<dbReference type="AlphaFoldDB" id="A0AA45WQ36"/>
<dbReference type="Pfam" id="PF06962">
    <property type="entry name" value="rRNA_methylase"/>
    <property type="match status" value="1"/>
</dbReference>
<organism evidence="1 2">
    <name type="scientific">Laceyella tengchongensis</name>
    <dbReference type="NCBI Taxonomy" id="574699"/>
    <lineage>
        <taxon>Bacteria</taxon>
        <taxon>Bacillati</taxon>
        <taxon>Bacillota</taxon>
        <taxon>Bacilli</taxon>
        <taxon>Bacillales</taxon>
        <taxon>Thermoactinomycetaceae</taxon>
        <taxon>Laceyella</taxon>
    </lineage>
</organism>
<reference evidence="1" key="1">
    <citation type="submission" date="2017-05" db="EMBL/GenBank/DDBJ databases">
        <authorList>
            <person name="Varghese N."/>
            <person name="Submissions S."/>
        </authorList>
    </citation>
    <scope>NUCLEOTIDE SEQUENCE</scope>
    <source>
        <strain evidence="1">DSM 45262</strain>
    </source>
</reference>
<sequence>MILPSILASAHAAVKAACPPGSIAVDGTIGNGHDTLFLAECVGPTGHVYGFDIQQAAIDRTHTRLQQAGRRERVTLFHTSHHLLAEQLPDDTRGLVRAFMFNLGYLPHGDEQVITQPHTTLHALEAATSWMATGGILSVALYTGHPGGAEEARAVIDWARSLPAHAYQVMWQQTINRNQAPSLLLIEKKHVKKRGDGLS</sequence>
<dbReference type="EMBL" id="FXTU01000004">
    <property type="protein sequence ID" value="SMP23800.1"/>
    <property type="molecule type" value="Genomic_DNA"/>
</dbReference>
<keyword evidence="1" id="KW-0808">Transferase</keyword>
<dbReference type="SUPFAM" id="SSF53335">
    <property type="entry name" value="S-adenosyl-L-methionine-dependent methyltransferases"/>
    <property type="match status" value="1"/>
</dbReference>
<protein>
    <submittedName>
        <fullName evidence="1">rRNA methylase</fullName>
    </submittedName>
</protein>
<dbReference type="PANTHER" id="PTHR35276:SF1">
    <property type="entry name" value="TRNA (MNM(5)S(2)U34)-METHYLTRANSFERASE, CHLOROPLASTIC"/>
    <property type="match status" value="1"/>
</dbReference>
<dbReference type="RefSeq" id="WP_284724411.1">
    <property type="nucleotide sequence ID" value="NZ_FXTU01000004.1"/>
</dbReference>
<evidence type="ECO:0000313" key="1">
    <source>
        <dbReference type="EMBL" id="SMP23800.1"/>
    </source>
</evidence>
<dbReference type="GO" id="GO:0032259">
    <property type="term" value="P:methylation"/>
    <property type="evidence" value="ECO:0007669"/>
    <property type="project" value="UniProtKB-KW"/>
</dbReference>
<comment type="caution">
    <text evidence="1">The sequence shown here is derived from an EMBL/GenBank/DDBJ whole genome shotgun (WGS) entry which is preliminary data.</text>
</comment>
<dbReference type="Proteomes" id="UP001157946">
    <property type="component" value="Unassembled WGS sequence"/>
</dbReference>
<keyword evidence="2" id="KW-1185">Reference proteome</keyword>
<proteinExistence type="predicted"/>
<keyword evidence="1" id="KW-0489">Methyltransferase</keyword>
<dbReference type="InterPro" id="IPR010719">
    <property type="entry name" value="MnmM_MeTrfase"/>
</dbReference>
<dbReference type="PANTHER" id="PTHR35276">
    <property type="entry name" value="S-ADENOSYL-L-METHIONINE-DEPENDENT METHYLTRANSFERASES SUPERFAMILY PROTEIN"/>
    <property type="match status" value="1"/>
</dbReference>